<evidence type="ECO:0000256" key="3">
    <source>
        <dbReference type="ARBA" id="ARBA00022603"/>
    </source>
</evidence>
<keyword evidence="4 7" id="KW-0808">Transferase</keyword>
<dbReference type="RefSeq" id="WP_183198596.1">
    <property type="nucleotide sequence ID" value="NZ_JACIDA010000004.1"/>
</dbReference>
<dbReference type="InterPro" id="IPR029063">
    <property type="entry name" value="SAM-dependent_MTases_sf"/>
</dbReference>
<keyword evidence="1" id="KW-0963">Cytoplasm</keyword>
<organism evidence="7 8">
    <name type="scientific">Brevundimonas mediterranea</name>
    <dbReference type="NCBI Taxonomy" id="74329"/>
    <lineage>
        <taxon>Bacteria</taxon>
        <taxon>Pseudomonadati</taxon>
        <taxon>Pseudomonadota</taxon>
        <taxon>Alphaproteobacteria</taxon>
        <taxon>Caulobacterales</taxon>
        <taxon>Caulobacteraceae</taxon>
        <taxon>Brevundimonas</taxon>
    </lineage>
</organism>
<sequence length="303" mass="32189">MSTLLYGRPPVVFDPPSTGAGAAIQTSPLIPGSTALESVAEGSVDDIMIYAPPGVLERRHVLALALRALKVGGRLDVMALKDKGGSRLKKELTGFGVEVGETAKAHHRRCIVIKPETMAGIDEAIADGAARIVPGLEAWSQPGIFAWDRIDAGSALLAQHMPALKGAGVDLGCGYGALATVALKSAAVTSLRLIDLDRRAVEAARKNVEDPRVSIEWADVRTMAADGELNFVVSNPPFHDGGAEDRRLGQAFIRKAAELLKKGGVAWIVANRHLPYETELNTAFNRVRLVADSGGYKLFEAVK</sequence>
<keyword evidence="5" id="KW-0949">S-adenosyl-L-methionine</keyword>
<evidence type="ECO:0000313" key="8">
    <source>
        <dbReference type="Proteomes" id="UP000532936"/>
    </source>
</evidence>
<evidence type="ECO:0000256" key="5">
    <source>
        <dbReference type="ARBA" id="ARBA00022691"/>
    </source>
</evidence>
<evidence type="ECO:0000256" key="2">
    <source>
        <dbReference type="ARBA" id="ARBA00022552"/>
    </source>
</evidence>
<gene>
    <name evidence="7" type="ORF">GGR11_003187</name>
</gene>
<dbReference type="PROSITE" id="PS00092">
    <property type="entry name" value="N6_MTASE"/>
    <property type="match status" value="1"/>
</dbReference>
<dbReference type="SUPFAM" id="SSF53335">
    <property type="entry name" value="S-adenosyl-L-methionine-dependent methyltransferases"/>
    <property type="match status" value="1"/>
</dbReference>
<protein>
    <submittedName>
        <fullName evidence="7">16S rRNA (Guanine1207-N2)-methyltransferase</fullName>
        <ecNumber evidence="7">2.1.1.172</ecNumber>
    </submittedName>
</protein>
<dbReference type="GO" id="GO:0052914">
    <property type="term" value="F:16S rRNA (guanine(1207)-N(2))-methyltransferase activity"/>
    <property type="evidence" value="ECO:0007669"/>
    <property type="project" value="UniProtKB-EC"/>
</dbReference>
<evidence type="ECO:0000259" key="6">
    <source>
        <dbReference type="Pfam" id="PF05175"/>
    </source>
</evidence>
<feature type="domain" description="Methyltransferase small" evidence="6">
    <location>
        <begin position="137"/>
        <end position="299"/>
    </location>
</feature>
<dbReference type="Pfam" id="PF05175">
    <property type="entry name" value="MTS"/>
    <property type="match status" value="1"/>
</dbReference>
<accession>A0A7W6A7K2</accession>
<name>A0A7W6A7K2_9CAUL</name>
<keyword evidence="3 7" id="KW-0489">Methyltransferase</keyword>
<dbReference type="InterPro" id="IPR007848">
    <property type="entry name" value="Small_mtfrase_dom"/>
</dbReference>
<dbReference type="Gene3D" id="3.40.50.150">
    <property type="entry name" value="Vaccinia Virus protein VP39"/>
    <property type="match status" value="1"/>
</dbReference>
<reference evidence="7 8" key="1">
    <citation type="submission" date="2020-08" db="EMBL/GenBank/DDBJ databases">
        <title>Genomic Encyclopedia of Type Strains, Phase IV (KMG-IV): sequencing the most valuable type-strain genomes for metagenomic binning, comparative biology and taxonomic classification.</title>
        <authorList>
            <person name="Goeker M."/>
        </authorList>
    </citation>
    <scope>NUCLEOTIDE SEQUENCE [LARGE SCALE GENOMIC DNA]</scope>
    <source>
        <strain evidence="7 8">DSM 14878</strain>
    </source>
</reference>
<dbReference type="InterPro" id="IPR002052">
    <property type="entry name" value="DNA_methylase_N6_adenine_CS"/>
</dbReference>
<dbReference type="CDD" id="cd02440">
    <property type="entry name" value="AdoMet_MTases"/>
    <property type="match status" value="1"/>
</dbReference>
<dbReference type="AlphaFoldDB" id="A0A7W6A7K2"/>
<dbReference type="PANTHER" id="PTHR47816:SF4">
    <property type="entry name" value="RIBOSOMAL RNA SMALL SUBUNIT METHYLTRANSFERASE C"/>
    <property type="match status" value="1"/>
</dbReference>
<comment type="caution">
    <text evidence="7">The sequence shown here is derived from an EMBL/GenBank/DDBJ whole genome shotgun (WGS) entry which is preliminary data.</text>
</comment>
<evidence type="ECO:0000256" key="1">
    <source>
        <dbReference type="ARBA" id="ARBA00022490"/>
    </source>
</evidence>
<dbReference type="Proteomes" id="UP000532936">
    <property type="component" value="Unassembled WGS sequence"/>
</dbReference>
<evidence type="ECO:0000313" key="7">
    <source>
        <dbReference type="EMBL" id="MBB3873621.1"/>
    </source>
</evidence>
<dbReference type="EMBL" id="JACIDA010000004">
    <property type="protein sequence ID" value="MBB3873621.1"/>
    <property type="molecule type" value="Genomic_DNA"/>
</dbReference>
<dbReference type="GO" id="GO:0003676">
    <property type="term" value="F:nucleic acid binding"/>
    <property type="evidence" value="ECO:0007669"/>
    <property type="project" value="InterPro"/>
</dbReference>
<keyword evidence="2" id="KW-0698">rRNA processing</keyword>
<dbReference type="EC" id="2.1.1.172" evidence="7"/>
<dbReference type="InterPro" id="IPR046977">
    <property type="entry name" value="RsmC/RlmG"/>
</dbReference>
<dbReference type="PANTHER" id="PTHR47816">
    <property type="entry name" value="RIBOSOMAL RNA SMALL SUBUNIT METHYLTRANSFERASE C"/>
    <property type="match status" value="1"/>
</dbReference>
<proteinExistence type="predicted"/>
<evidence type="ECO:0000256" key="4">
    <source>
        <dbReference type="ARBA" id="ARBA00022679"/>
    </source>
</evidence>